<dbReference type="AlphaFoldDB" id="A0A0W0YBL5"/>
<proteinExistence type="predicted"/>
<feature type="region of interest" description="Disordered" evidence="1">
    <location>
        <begin position="1"/>
        <end position="25"/>
    </location>
</feature>
<organism evidence="2 3">
    <name type="scientific">Legionella sainthelensi</name>
    <dbReference type="NCBI Taxonomy" id="28087"/>
    <lineage>
        <taxon>Bacteria</taxon>
        <taxon>Pseudomonadati</taxon>
        <taxon>Pseudomonadota</taxon>
        <taxon>Gammaproteobacteria</taxon>
        <taxon>Legionellales</taxon>
        <taxon>Legionellaceae</taxon>
        <taxon>Legionella</taxon>
    </lineage>
</organism>
<dbReference type="EMBL" id="LNYV01000037">
    <property type="protein sequence ID" value="KTD54329.1"/>
    <property type="molecule type" value="Genomic_DNA"/>
</dbReference>
<evidence type="ECO:0000256" key="1">
    <source>
        <dbReference type="SAM" id="MobiDB-lite"/>
    </source>
</evidence>
<feature type="compositionally biased region" description="Polar residues" evidence="1">
    <location>
        <begin position="14"/>
        <end position="25"/>
    </location>
</feature>
<name>A0A0W0YBL5_9GAMM</name>
<protein>
    <submittedName>
        <fullName evidence="2">Uncharacterized protein</fullName>
    </submittedName>
</protein>
<dbReference type="RefSeq" id="WP_027271629.1">
    <property type="nucleotide sequence ID" value="NZ_CAAAJE010000020.1"/>
</dbReference>
<gene>
    <name evidence="2" type="ORF">Lsai_3151</name>
</gene>
<accession>A0A0W0YBL5</accession>
<dbReference type="PATRIC" id="fig|28087.4.peg.3381"/>
<evidence type="ECO:0000313" key="2">
    <source>
        <dbReference type="EMBL" id="KTD54329.1"/>
    </source>
</evidence>
<sequence length="97" mass="11070">MNDNELDSDLEDLPTSSPTLRRQNSITSADDINQRFFDTETHEIVFGNPDLSHSSNKNLIKLQLWQSGRCNPNRFFYSRKDEYDDVAGMNAIVACNA</sequence>
<dbReference type="OrthoDB" id="9902319at2"/>
<feature type="compositionally biased region" description="Acidic residues" evidence="1">
    <location>
        <begin position="1"/>
        <end position="12"/>
    </location>
</feature>
<comment type="caution">
    <text evidence="2">The sequence shown here is derived from an EMBL/GenBank/DDBJ whole genome shotgun (WGS) entry which is preliminary data.</text>
</comment>
<evidence type="ECO:0000313" key="3">
    <source>
        <dbReference type="Proteomes" id="UP000054621"/>
    </source>
</evidence>
<reference evidence="2 3" key="1">
    <citation type="submission" date="2015-11" db="EMBL/GenBank/DDBJ databases">
        <title>Genomic analysis of 38 Legionella species identifies large and diverse effector repertoires.</title>
        <authorList>
            <person name="Burstein D."/>
            <person name="Amaro F."/>
            <person name="Zusman T."/>
            <person name="Lifshitz Z."/>
            <person name="Cohen O."/>
            <person name="Gilbert J.A."/>
            <person name="Pupko T."/>
            <person name="Shuman H.A."/>
            <person name="Segal G."/>
        </authorList>
    </citation>
    <scope>NUCLEOTIDE SEQUENCE [LARGE SCALE GENOMIC DNA]</scope>
    <source>
        <strain evidence="2 3">Mt.St.Helens-4</strain>
    </source>
</reference>
<dbReference type="Proteomes" id="UP000054621">
    <property type="component" value="Unassembled WGS sequence"/>
</dbReference>